<dbReference type="Gene3D" id="3.30.300.30">
    <property type="match status" value="1"/>
</dbReference>
<feature type="domain" description="Carrier" evidence="6">
    <location>
        <begin position="500"/>
        <end position="575"/>
    </location>
</feature>
<dbReference type="GO" id="GO:0003824">
    <property type="term" value="F:catalytic activity"/>
    <property type="evidence" value="ECO:0007669"/>
    <property type="project" value="InterPro"/>
</dbReference>
<feature type="region of interest" description="Disordered" evidence="5">
    <location>
        <begin position="1253"/>
        <end position="1275"/>
    </location>
</feature>
<dbReference type="Gene3D" id="3.30.559.10">
    <property type="entry name" value="Chloramphenicol acetyltransferase-like domain"/>
    <property type="match status" value="1"/>
</dbReference>
<dbReference type="Pfam" id="PF13193">
    <property type="entry name" value="AMP-binding_C"/>
    <property type="match status" value="1"/>
</dbReference>
<feature type="region of interest" description="Disordered" evidence="5">
    <location>
        <begin position="591"/>
        <end position="616"/>
    </location>
</feature>
<feature type="region of interest" description="Disordered" evidence="5">
    <location>
        <begin position="1124"/>
        <end position="1175"/>
    </location>
</feature>
<dbReference type="CDD" id="cd12117">
    <property type="entry name" value="A_NRPS_Srf_like"/>
    <property type="match status" value="1"/>
</dbReference>
<keyword evidence="8" id="KW-1185">Reference proteome</keyword>
<dbReference type="InterPro" id="IPR010071">
    <property type="entry name" value="AA_adenyl_dom"/>
</dbReference>
<comment type="similarity">
    <text evidence="2">Belongs to the ATP-dependent AMP-binding enzyme family.</text>
</comment>
<comment type="caution">
    <text evidence="7">The sequence shown here is derived from an EMBL/GenBank/DDBJ whole genome shotgun (WGS) entry which is preliminary data.</text>
</comment>
<comment type="cofactor">
    <cofactor evidence="1">
        <name>pantetheine 4'-phosphate</name>
        <dbReference type="ChEBI" id="CHEBI:47942"/>
    </cofactor>
</comment>
<dbReference type="Gene3D" id="1.10.1200.10">
    <property type="entry name" value="ACP-like"/>
    <property type="match status" value="2"/>
</dbReference>
<dbReference type="InterPro" id="IPR006162">
    <property type="entry name" value="Ppantetheine_attach_site"/>
</dbReference>
<accession>A0A7X0P038</accession>
<dbReference type="Pfam" id="PF00550">
    <property type="entry name" value="PP-binding"/>
    <property type="match status" value="2"/>
</dbReference>
<keyword evidence="3" id="KW-0596">Phosphopantetheine</keyword>
<name>A0A7X0P038_9ACTN</name>
<dbReference type="RefSeq" id="WP_185106458.1">
    <property type="nucleotide sequence ID" value="NZ_JACHMI010000001.1"/>
</dbReference>
<evidence type="ECO:0000256" key="5">
    <source>
        <dbReference type="SAM" id="MobiDB-lite"/>
    </source>
</evidence>
<dbReference type="InterPro" id="IPR001242">
    <property type="entry name" value="Condensation_dom"/>
</dbReference>
<evidence type="ECO:0000256" key="4">
    <source>
        <dbReference type="ARBA" id="ARBA00022553"/>
    </source>
</evidence>
<evidence type="ECO:0000313" key="7">
    <source>
        <dbReference type="EMBL" id="MBB6552546.1"/>
    </source>
</evidence>
<dbReference type="EMBL" id="JACHMI010000001">
    <property type="protein sequence ID" value="MBB6552546.1"/>
    <property type="molecule type" value="Genomic_DNA"/>
</dbReference>
<dbReference type="SMART" id="SM00823">
    <property type="entry name" value="PKS_PP"/>
    <property type="match status" value="2"/>
</dbReference>
<dbReference type="PROSITE" id="PS00455">
    <property type="entry name" value="AMP_BINDING"/>
    <property type="match status" value="1"/>
</dbReference>
<dbReference type="CDD" id="cd19540">
    <property type="entry name" value="LCL_NRPS-like"/>
    <property type="match status" value="1"/>
</dbReference>
<dbReference type="GO" id="GO:0005737">
    <property type="term" value="C:cytoplasm"/>
    <property type="evidence" value="ECO:0007669"/>
    <property type="project" value="TreeGrafter"/>
</dbReference>
<evidence type="ECO:0000259" key="6">
    <source>
        <dbReference type="PROSITE" id="PS50075"/>
    </source>
</evidence>
<dbReference type="FunFam" id="1.10.1200.10:FF:000005">
    <property type="entry name" value="Nonribosomal peptide synthetase 1"/>
    <property type="match status" value="1"/>
</dbReference>
<dbReference type="PROSITE" id="PS00012">
    <property type="entry name" value="PHOSPHOPANTETHEINE"/>
    <property type="match status" value="2"/>
</dbReference>
<dbReference type="InterPro" id="IPR025110">
    <property type="entry name" value="AMP-bd_C"/>
</dbReference>
<dbReference type="GO" id="GO:0008610">
    <property type="term" value="P:lipid biosynthetic process"/>
    <property type="evidence" value="ECO:0007669"/>
    <property type="project" value="UniProtKB-ARBA"/>
</dbReference>
<dbReference type="FunFam" id="3.30.300.30:FF:000010">
    <property type="entry name" value="Enterobactin synthetase component F"/>
    <property type="match status" value="1"/>
</dbReference>
<feature type="compositionally biased region" description="Low complexity" evidence="5">
    <location>
        <begin position="1139"/>
        <end position="1148"/>
    </location>
</feature>
<dbReference type="SUPFAM" id="SSF52777">
    <property type="entry name" value="CoA-dependent acyltransferases"/>
    <property type="match status" value="3"/>
</dbReference>
<evidence type="ECO:0000256" key="1">
    <source>
        <dbReference type="ARBA" id="ARBA00001957"/>
    </source>
</evidence>
<dbReference type="InterPro" id="IPR000873">
    <property type="entry name" value="AMP-dep_synth/lig_dom"/>
</dbReference>
<dbReference type="InterPro" id="IPR036736">
    <property type="entry name" value="ACP-like_sf"/>
</dbReference>
<proteinExistence type="inferred from homology"/>
<evidence type="ECO:0000256" key="3">
    <source>
        <dbReference type="ARBA" id="ARBA00022450"/>
    </source>
</evidence>
<feature type="region of interest" description="Disordered" evidence="5">
    <location>
        <begin position="823"/>
        <end position="849"/>
    </location>
</feature>
<dbReference type="InterPro" id="IPR020845">
    <property type="entry name" value="AMP-binding_CS"/>
</dbReference>
<gene>
    <name evidence="7" type="ORF">HD593_007341</name>
</gene>
<dbReference type="InterPro" id="IPR009081">
    <property type="entry name" value="PP-bd_ACP"/>
</dbReference>
<dbReference type="InterPro" id="IPR042099">
    <property type="entry name" value="ANL_N_sf"/>
</dbReference>
<dbReference type="Gene3D" id="3.40.50.12780">
    <property type="entry name" value="N-terminal domain of ligase-like"/>
    <property type="match status" value="1"/>
</dbReference>
<dbReference type="GO" id="GO:0044550">
    <property type="term" value="P:secondary metabolite biosynthetic process"/>
    <property type="evidence" value="ECO:0007669"/>
    <property type="project" value="TreeGrafter"/>
</dbReference>
<dbReference type="AlphaFoldDB" id="A0A7X0P038"/>
<dbReference type="InterPro" id="IPR045851">
    <property type="entry name" value="AMP-bd_C_sf"/>
</dbReference>
<dbReference type="SUPFAM" id="SSF56801">
    <property type="entry name" value="Acetyl-CoA synthetase-like"/>
    <property type="match status" value="1"/>
</dbReference>
<evidence type="ECO:0000256" key="2">
    <source>
        <dbReference type="ARBA" id="ARBA00006432"/>
    </source>
</evidence>
<dbReference type="Pfam" id="PF00501">
    <property type="entry name" value="AMP-binding"/>
    <property type="match status" value="1"/>
</dbReference>
<dbReference type="Proteomes" id="UP000565579">
    <property type="component" value="Unassembled WGS sequence"/>
</dbReference>
<dbReference type="Pfam" id="PF00668">
    <property type="entry name" value="Condensation"/>
    <property type="match status" value="2"/>
</dbReference>
<dbReference type="InterPro" id="IPR023213">
    <property type="entry name" value="CAT-like_dom_sf"/>
</dbReference>
<reference evidence="7 8" key="1">
    <citation type="submission" date="2020-08" db="EMBL/GenBank/DDBJ databases">
        <title>Sequencing the genomes of 1000 actinobacteria strains.</title>
        <authorList>
            <person name="Klenk H.-P."/>
        </authorList>
    </citation>
    <scope>NUCLEOTIDE SEQUENCE [LARGE SCALE GENOMIC DNA]</scope>
    <source>
        <strain evidence="7 8">DSM 43768</strain>
    </source>
</reference>
<dbReference type="NCBIfam" id="TIGR01733">
    <property type="entry name" value="AA-adenyl-dom"/>
    <property type="match status" value="1"/>
</dbReference>
<dbReference type="GO" id="GO:0043041">
    <property type="term" value="P:amino acid activation for nonribosomal peptide biosynthetic process"/>
    <property type="evidence" value="ECO:0007669"/>
    <property type="project" value="TreeGrafter"/>
</dbReference>
<keyword evidence="4" id="KW-0597">Phosphoprotein</keyword>
<dbReference type="GO" id="GO:0072330">
    <property type="term" value="P:monocarboxylic acid biosynthetic process"/>
    <property type="evidence" value="ECO:0007669"/>
    <property type="project" value="UniProtKB-ARBA"/>
</dbReference>
<evidence type="ECO:0000313" key="8">
    <source>
        <dbReference type="Proteomes" id="UP000565579"/>
    </source>
</evidence>
<dbReference type="SUPFAM" id="SSF47336">
    <property type="entry name" value="ACP-like"/>
    <property type="match status" value="2"/>
</dbReference>
<feature type="domain" description="Carrier" evidence="6">
    <location>
        <begin position="1176"/>
        <end position="1250"/>
    </location>
</feature>
<dbReference type="FunFam" id="1.10.1200.10:FF:000016">
    <property type="entry name" value="Non-ribosomal peptide synthase"/>
    <property type="match status" value="1"/>
</dbReference>
<dbReference type="PANTHER" id="PTHR45527">
    <property type="entry name" value="NONRIBOSOMAL PEPTIDE SYNTHETASE"/>
    <property type="match status" value="1"/>
</dbReference>
<dbReference type="PROSITE" id="PS50075">
    <property type="entry name" value="CARRIER"/>
    <property type="match status" value="2"/>
</dbReference>
<sequence>MTAVNAPGPEPVAGPMPEPVPELVHEAFAAQAARTPGRTALICGAERLTYAELDARARERAAGLGDVAGRLVGVRAERGVELVVSLLAVLKAGAGYLVLDPAFPEERLRGMVADTGAAAVLSCAGVLSPAGRERSPGGGTRHDGVACVMFTSGSTGRPKGVAAPHRAITATVTGQEYAPFDAVWLQCSPTSWDAFALELWGPLLSGGTCVLYPGPRPDPLVLARLVTEHGVSAAYLSGSLFNVIVDECPDALAGLRRLIVGGEAPSPAHLRRALDRHPRLRLRNGYGPVEGMIFMTTHPVTDTGGPVPIGTPLRGKRVHVLDARLRPVADGEVGELYAAGDGLALYYAGRPGLTAERFVADPFGAPGGRMYRTGDLVRRGPGGVLEFVGRADEQVKVRGFRIEPAEVEAVLARHPGVARVCVVAREDVPGDRRLVAYVVPRPGAAAVDVAGLRAQAAGVLPEFMVPSAFVVLESLPLTGTGKLDRAALPAPSYEAAGAGEPRSEVEQALCGLFAEVLRVPGVGVDDDFFALGGDSLMVARLLSRIHAELGAEVGVRTLFETPTVAAIAEHIDAVADRIDAIAGPLGTVAEPRSPSVAGASTPLTAGTRAAGGSGSLPVAREVPGGGAPLSAAQRRLWFLDQVDAGVAYNMPMLVRLRGPVDVPALRGALEDVVARHEPLRTVFTVHDGEPAQRVLPAGEPAPGFTAVEVPAAELDERVAEAARHRFDLGAELPIHSVLFTTGPGEHALLLVMHHIAVDGWSLPPLMRDLSLAYRARLDGVPAAWTPLPVRYSEYAAWHRERVDAIAAGDLAYWREALKGMPEHPALSRTAGPRADQHAGPPTCSRTGSRTGAAAGMAARHAGAAADTVVRHVGAELHARLLKLGRARGATLFMVLHAALAVVLQRAGAGSDVAIGAPVAGRSGGPVPGGAMPGSPRSGAVPGGAVPGGAVPGGAVPGGAVPGGAVPGGSVDELVGFFVNLLVLRSDLSGDPSAGELVARVRETDLEAFSHQEAPFERVVHELNPARHPGRHPLVDVVLALQNNLRAELALPGVDARVEVVRTGAPRFELLVDVTDDYLPGGVPAGIAVTLEYRVGAFDRAVVEWLADALLRVLDGMAAAPDTPISQIALPPSPETAALPPEIAPSSPEITPPPPGSAPHRSGVASGAGGGPAGSVAPNAELERRIAAVWADVLGVARVGRDDGFFALGGNSLSAVRVAARLTGQGLPATATDLFSSPTVAMLATTLAAVLASGPDGTRPGPAIARLPRTPRTRPR</sequence>
<dbReference type="Gene3D" id="3.30.559.30">
    <property type="entry name" value="Nonribosomal peptide synthetase, condensation domain"/>
    <property type="match status" value="1"/>
</dbReference>
<dbReference type="GO" id="GO:0031177">
    <property type="term" value="F:phosphopantetheine binding"/>
    <property type="evidence" value="ECO:0007669"/>
    <property type="project" value="InterPro"/>
</dbReference>
<feature type="region of interest" description="Disordered" evidence="5">
    <location>
        <begin position="925"/>
        <end position="945"/>
    </location>
</feature>
<protein>
    <submittedName>
        <fullName evidence="7">Amino acid adenylation domain-containing protein</fullName>
    </submittedName>
</protein>
<dbReference type="InterPro" id="IPR020806">
    <property type="entry name" value="PKS_PP-bd"/>
</dbReference>
<dbReference type="PANTHER" id="PTHR45527:SF1">
    <property type="entry name" value="FATTY ACID SYNTHASE"/>
    <property type="match status" value="1"/>
</dbReference>
<organism evidence="7 8">
    <name type="scientific">Nonomuraea rubra</name>
    <dbReference type="NCBI Taxonomy" id="46180"/>
    <lineage>
        <taxon>Bacteria</taxon>
        <taxon>Bacillati</taxon>
        <taxon>Actinomycetota</taxon>
        <taxon>Actinomycetes</taxon>
        <taxon>Streptosporangiales</taxon>
        <taxon>Streptosporangiaceae</taxon>
        <taxon>Nonomuraea</taxon>
    </lineage>
</organism>